<dbReference type="InterPro" id="IPR005702">
    <property type="entry name" value="Wzc-like_C"/>
</dbReference>
<organism evidence="8 9">
    <name type="scientific">Pseudodesulfovibrio profundus</name>
    <dbReference type="NCBI Taxonomy" id="57320"/>
    <lineage>
        <taxon>Bacteria</taxon>
        <taxon>Pseudomonadati</taxon>
        <taxon>Thermodesulfobacteriota</taxon>
        <taxon>Desulfovibrionia</taxon>
        <taxon>Desulfovibrionales</taxon>
        <taxon>Desulfovibrionaceae</taxon>
    </lineage>
</organism>
<dbReference type="PANTHER" id="PTHR32309">
    <property type="entry name" value="TYROSINE-PROTEIN KINASE"/>
    <property type="match status" value="1"/>
</dbReference>
<dbReference type="SUPFAM" id="SSF52540">
    <property type="entry name" value="P-loop containing nucleoside triphosphate hydrolases"/>
    <property type="match status" value="1"/>
</dbReference>
<evidence type="ECO:0000256" key="5">
    <source>
        <dbReference type="ARBA" id="ARBA00023137"/>
    </source>
</evidence>
<sequence>MSRIEEALKKASQMRNSTRRTETFDPPSEEAINRKLVESSVTAEAIERVKGQHLLVSMNDNVSPAAEEFRKLKQNLVRLSKKNGFHNTVLVTSGTVAEGKSVTATNLAISLAHEFDHTVLLVDADIRRPSVNHLLNLENTYGLSDCLNDGTDISKALVPTGIGKLTFLPAGTPTANPGELLSSKRMEMILREMKNRYSDRYVIIDSPPVLPFAETRILSRLVDSTILVVKEGRLSQYEVRDTMEALSGSNIIGAVFSQASTGAMRSGYSSSYSYSYYHSY</sequence>
<dbReference type="CDD" id="cd05387">
    <property type="entry name" value="BY-kinase"/>
    <property type="match status" value="1"/>
</dbReference>
<keyword evidence="9" id="KW-1185">Reference proteome</keyword>
<dbReference type="NCBIfam" id="TIGR01007">
    <property type="entry name" value="eps_fam"/>
    <property type="match status" value="1"/>
</dbReference>
<dbReference type="AlphaFoldDB" id="A0A2C8F781"/>
<keyword evidence="3 8" id="KW-0418">Kinase</keyword>
<dbReference type="EC" id="2.7.10.2" evidence="8"/>
<reference evidence="9" key="1">
    <citation type="submission" date="2017-09" db="EMBL/GenBank/DDBJ databases">
        <authorList>
            <person name="Regsiter A."/>
            <person name="William W."/>
        </authorList>
    </citation>
    <scope>NUCLEOTIDE SEQUENCE [LARGE SCALE GENOMIC DNA]</scope>
    <source>
        <strain evidence="9">500-1</strain>
    </source>
</reference>
<protein>
    <submittedName>
        <fullName evidence="8">Tyrosine-protein kinase YwqD</fullName>
        <ecNumber evidence="8">2.7.10.2</ecNumber>
    </submittedName>
</protein>
<evidence type="ECO:0000313" key="9">
    <source>
        <dbReference type="Proteomes" id="UP000219215"/>
    </source>
</evidence>
<evidence type="ECO:0000313" key="8">
    <source>
        <dbReference type="EMBL" id="SOB58253.1"/>
    </source>
</evidence>
<dbReference type="PANTHER" id="PTHR32309:SF31">
    <property type="entry name" value="CAPSULAR EXOPOLYSACCHARIDE FAMILY"/>
    <property type="match status" value="1"/>
</dbReference>
<dbReference type="EMBL" id="LT907975">
    <property type="protein sequence ID" value="SOB58253.1"/>
    <property type="molecule type" value="Genomic_DNA"/>
</dbReference>
<keyword evidence="5" id="KW-0829">Tyrosine-protein kinase</keyword>
<dbReference type="InterPro" id="IPR050445">
    <property type="entry name" value="Bact_polysacc_biosynth/exp"/>
</dbReference>
<dbReference type="InterPro" id="IPR025669">
    <property type="entry name" value="AAA_dom"/>
</dbReference>
<dbReference type="NCBIfam" id="TIGR03018">
    <property type="entry name" value="pepcterm_TyrKin"/>
    <property type="match status" value="1"/>
</dbReference>
<keyword evidence="2" id="KW-0547">Nucleotide-binding</keyword>
<keyword evidence="1 8" id="KW-0808">Transferase</keyword>
<evidence type="ECO:0000256" key="3">
    <source>
        <dbReference type="ARBA" id="ARBA00022777"/>
    </source>
</evidence>
<gene>
    <name evidence="8" type="primary">ywqD</name>
    <name evidence="8" type="ORF">DPRO_1361</name>
</gene>
<dbReference type="Proteomes" id="UP000219215">
    <property type="component" value="Chromosome DPRO"/>
</dbReference>
<evidence type="ECO:0000259" key="7">
    <source>
        <dbReference type="Pfam" id="PF13614"/>
    </source>
</evidence>
<name>A0A2C8F781_9BACT</name>
<dbReference type="GO" id="GO:0005524">
    <property type="term" value="F:ATP binding"/>
    <property type="evidence" value="ECO:0007669"/>
    <property type="project" value="UniProtKB-KW"/>
</dbReference>
<accession>A0A2C8F781</accession>
<evidence type="ECO:0000256" key="6">
    <source>
        <dbReference type="SAM" id="MobiDB-lite"/>
    </source>
</evidence>
<evidence type="ECO:0000256" key="1">
    <source>
        <dbReference type="ARBA" id="ARBA00022679"/>
    </source>
</evidence>
<evidence type="ECO:0000256" key="2">
    <source>
        <dbReference type="ARBA" id="ARBA00022741"/>
    </source>
</evidence>
<evidence type="ECO:0000256" key="4">
    <source>
        <dbReference type="ARBA" id="ARBA00022840"/>
    </source>
</evidence>
<feature type="region of interest" description="Disordered" evidence="6">
    <location>
        <begin position="1"/>
        <end position="27"/>
    </location>
</feature>
<keyword evidence="4" id="KW-0067">ATP-binding</keyword>
<dbReference type="RefSeq" id="WP_097011347.1">
    <property type="nucleotide sequence ID" value="NZ_LT907975.1"/>
</dbReference>
<dbReference type="GO" id="GO:0004715">
    <property type="term" value="F:non-membrane spanning protein tyrosine kinase activity"/>
    <property type="evidence" value="ECO:0007669"/>
    <property type="project" value="UniProtKB-EC"/>
</dbReference>
<dbReference type="InterPro" id="IPR027417">
    <property type="entry name" value="P-loop_NTPase"/>
</dbReference>
<dbReference type="OrthoDB" id="9812433at2"/>
<feature type="domain" description="AAA" evidence="7">
    <location>
        <begin position="99"/>
        <end position="234"/>
    </location>
</feature>
<dbReference type="Gene3D" id="3.40.50.300">
    <property type="entry name" value="P-loop containing nucleotide triphosphate hydrolases"/>
    <property type="match status" value="1"/>
</dbReference>
<proteinExistence type="predicted"/>
<dbReference type="Pfam" id="PF13614">
    <property type="entry name" value="AAA_31"/>
    <property type="match status" value="1"/>
</dbReference>
<dbReference type="KEGG" id="pprf:DPRO_1361"/>